<name>A0A6B3NPS0_9PSED</name>
<organism evidence="3 4">
    <name type="scientific">Pseudomonas brassicae</name>
    <dbReference type="NCBI Taxonomy" id="2708063"/>
    <lineage>
        <taxon>Bacteria</taxon>
        <taxon>Pseudomonadati</taxon>
        <taxon>Pseudomonadota</taxon>
        <taxon>Gammaproteobacteria</taxon>
        <taxon>Pseudomonadales</taxon>
        <taxon>Pseudomonadaceae</taxon>
        <taxon>Pseudomonas</taxon>
    </lineage>
</organism>
<proteinExistence type="predicted"/>
<gene>
    <name evidence="3" type="ORF">G3436_06705</name>
</gene>
<evidence type="ECO:0000313" key="3">
    <source>
        <dbReference type="EMBL" id="NER63643.1"/>
    </source>
</evidence>
<feature type="domain" description="Phospholipase/carboxylesterase/thioesterase" evidence="2">
    <location>
        <begin position="235"/>
        <end position="339"/>
    </location>
</feature>
<dbReference type="Gene3D" id="1.25.40.10">
    <property type="entry name" value="Tetratricopeptide repeat domain"/>
    <property type="match status" value="1"/>
</dbReference>
<dbReference type="InterPro" id="IPR003140">
    <property type="entry name" value="PLipase/COase/thioEstase"/>
</dbReference>
<comment type="caution">
    <text evidence="3">The sequence shown here is derived from an EMBL/GenBank/DDBJ whole genome shotgun (WGS) entry which is preliminary data.</text>
</comment>
<dbReference type="Pfam" id="PF02230">
    <property type="entry name" value="Abhydrolase_2"/>
    <property type="match status" value="1"/>
</dbReference>
<evidence type="ECO:0000259" key="2">
    <source>
        <dbReference type="Pfam" id="PF02230"/>
    </source>
</evidence>
<protein>
    <recommendedName>
        <fullName evidence="2">Phospholipase/carboxylesterase/thioesterase domain-containing protein</fullName>
    </recommendedName>
</protein>
<feature type="chain" id="PRO_5025685756" description="Phospholipase/carboxylesterase/thioesterase domain-containing protein" evidence="1">
    <location>
        <begin position="30"/>
        <end position="366"/>
    </location>
</feature>
<dbReference type="InterPro" id="IPR011990">
    <property type="entry name" value="TPR-like_helical_dom_sf"/>
</dbReference>
<dbReference type="AlphaFoldDB" id="A0A6B3NPS0"/>
<sequence length="366" mass="39464">MSFMTSPRLPFAALSLFTALSLATTASFADDAEAEAVAKGRWQGLAGMANLYLNDATPQQFIDAGDKEKEQHDNMAGALTYYLTAARLDPKNAYASYQAGAALASMESFDLAADLLDQARERGFWQAVVLRDDDELAGMKDAPAYKKLLQSAEANYTKQAKDAGLAAFSIPAGKAPAGGWPVVVWLAGYGTEGSKSIRMRQQLVGERAVLVALNGTLKRDEGQFMWQQDSVAPTEKAVAAALKNLEKQTRVDRSKIALIGFSQGAEHAAHLLAEYPQHYTGAVLLSPGGFRIPFAEQKAKDKHIVIVHGAKEHSSNLQLTATTQKAFEASNKVQSHEHAGGHAFQADWETAYRGYLDYALGLQPAG</sequence>
<dbReference type="EMBL" id="JAAHBU010000077">
    <property type="protein sequence ID" value="NER63643.1"/>
    <property type="molecule type" value="Genomic_DNA"/>
</dbReference>
<feature type="signal peptide" evidence="1">
    <location>
        <begin position="1"/>
        <end position="29"/>
    </location>
</feature>
<reference evidence="3 4" key="1">
    <citation type="submission" date="2020-02" db="EMBL/GenBank/DDBJ databases">
        <title>Broccoli isolated Pseudomonas sp.</title>
        <authorList>
            <person name="Fujikawa T."/>
            <person name="Sawada H."/>
        </authorList>
    </citation>
    <scope>NUCLEOTIDE SEQUENCE [LARGE SCALE GENOMIC DNA]</scope>
    <source>
        <strain evidence="3 4">MAFF212427</strain>
    </source>
</reference>
<dbReference type="Gene3D" id="3.40.50.1820">
    <property type="entry name" value="alpha/beta hydrolase"/>
    <property type="match status" value="1"/>
</dbReference>
<evidence type="ECO:0000256" key="1">
    <source>
        <dbReference type="SAM" id="SignalP"/>
    </source>
</evidence>
<evidence type="ECO:0000313" key="4">
    <source>
        <dbReference type="Proteomes" id="UP000482634"/>
    </source>
</evidence>
<dbReference type="SUPFAM" id="SSF53474">
    <property type="entry name" value="alpha/beta-Hydrolases"/>
    <property type="match status" value="1"/>
</dbReference>
<dbReference type="Proteomes" id="UP000482634">
    <property type="component" value="Unassembled WGS sequence"/>
</dbReference>
<dbReference type="GO" id="GO:0016787">
    <property type="term" value="F:hydrolase activity"/>
    <property type="evidence" value="ECO:0007669"/>
    <property type="project" value="InterPro"/>
</dbReference>
<dbReference type="SUPFAM" id="SSF48452">
    <property type="entry name" value="TPR-like"/>
    <property type="match status" value="1"/>
</dbReference>
<keyword evidence="1" id="KW-0732">Signal</keyword>
<dbReference type="InterPro" id="IPR029058">
    <property type="entry name" value="AB_hydrolase_fold"/>
</dbReference>
<keyword evidence="4" id="KW-1185">Reference proteome</keyword>
<accession>A0A6B3NPS0</accession>